<organism evidence="1 2">
    <name type="scientific">Panagrolaimus sp. ES5</name>
    <dbReference type="NCBI Taxonomy" id="591445"/>
    <lineage>
        <taxon>Eukaryota</taxon>
        <taxon>Metazoa</taxon>
        <taxon>Ecdysozoa</taxon>
        <taxon>Nematoda</taxon>
        <taxon>Chromadorea</taxon>
        <taxon>Rhabditida</taxon>
        <taxon>Tylenchina</taxon>
        <taxon>Panagrolaimomorpha</taxon>
        <taxon>Panagrolaimoidea</taxon>
        <taxon>Panagrolaimidae</taxon>
        <taxon>Panagrolaimus</taxon>
    </lineage>
</organism>
<accession>A0AC34FQ95</accession>
<dbReference type="Proteomes" id="UP000887579">
    <property type="component" value="Unplaced"/>
</dbReference>
<proteinExistence type="predicted"/>
<evidence type="ECO:0000313" key="2">
    <source>
        <dbReference type="WBParaSite" id="ES5_v2.g19526.t1"/>
    </source>
</evidence>
<dbReference type="WBParaSite" id="ES5_v2.g19526.t1">
    <property type="protein sequence ID" value="ES5_v2.g19526.t1"/>
    <property type="gene ID" value="ES5_v2.g19526"/>
</dbReference>
<protein>
    <submittedName>
        <fullName evidence="2">Uncharacterized protein</fullName>
    </submittedName>
</protein>
<sequence>MDLRQPPTIIKPKPLPMPRPYLKQQQLSLAPTMEDEHEDDEPEISHRSPAMFKRIRHKRKDRSASAHAAERNSSHEHLSSLSLNPMETQQSNIRHSVAAVAATQEAVVRPQNFKEILNRFQ</sequence>
<name>A0AC34FQ95_9BILA</name>
<evidence type="ECO:0000313" key="1">
    <source>
        <dbReference type="Proteomes" id="UP000887579"/>
    </source>
</evidence>
<reference evidence="2" key="1">
    <citation type="submission" date="2022-11" db="UniProtKB">
        <authorList>
            <consortium name="WormBaseParasite"/>
        </authorList>
    </citation>
    <scope>IDENTIFICATION</scope>
</reference>